<dbReference type="InParanoid" id="A0A0R0JLB3"/>
<accession>A0A0R0JLB3</accession>
<keyword evidence="3" id="KW-1185">Reference proteome</keyword>
<name>A0A0R0JLB3_SOYBN</name>
<dbReference type="Proteomes" id="UP000008827">
    <property type="component" value="Chromosome 6"/>
</dbReference>
<dbReference type="AlphaFoldDB" id="A0A0R0JLB3"/>
<evidence type="ECO:0000313" key="1">
    <source>
        <dbReference type="EMBL" id="KRH53099.1"/>
    </source>
</evidence>
<proteinExistence type="predicted"/>
<reference evidence="1" key="3">
    <citation type="submission" date="2018-07" db="EMBL/GenBank/DDBJ databases">
        <title>WGS assembly of Glycine max.</title>
        <authorList>
            <person name="Schmutz J."/>
            <person name="Cannon S."/>
            <person name="Schlueter J."/>
            <person name="Ma J."/>
            <person name="Mitros T."/>
            <person name="Nelson W."/>
            <person name="Hyten D."/>
            <person name="Song Q."/>
            <person name="Thelen J."/>
            <person name="Cheng J."/>
            <person name="Xu D."/>
            <person name="Hellsten U."/>
            <person name="May G."/>
            <person name="Yu Y."/>
            <person name="Sakurai T."/>
            <person name="Umezawa T."/>
            <person name="Bhattacharyya M."/>
            <person name="Sandhu D."/>
            <person name="Valliyodan B."/>
            <person name="Lindquist E."/>
            <person name="Peto M."/>
            <person name="Grant D."/>
            <person name="Shu S."/>
            <person name="Goodstein D."/>
            <person name="Barry K."/>
            <person name="Futrell-Griggs M."/>
            <person name="Abernathy B."/>
            <person name="Du J."/>
            <person name="Tian Z."/>
            <person name="Zhu L."/>
            <person name="Gill N."/>
            <person name="Joshi T."/>
            <person name="Libault M."/>
            <person name="Sethuraman A."/>
            <person name="Zhang X."/>
            <person name="Shinozaki K."/>
            <person name="Nguyen H."/>
            <person name="Wing R."/>
            <person name="Cregan P."/>
            <person name="Specht J."/>
            <person name="Grimwood J."/>
            <person name="Rokhsar D."/>
            <person name="Stacey G."/>
            <person name="Shoemaker R."/>
            <person name="Jackson S."/>
        </authorList>
    </citation>
    <scope>NUCLEOTIDE SEQUENCE</scope>
    <source>
        <tissue evidence="1">Callus</tissue>
    </source>
</reference>
<gene>
    <name evidence="1" type="ORF">GLYMA_06G105400</name>
</gene>
<protein>
    <submittedName>
        <fullName evidence="1 2">Uncharacterized protein</fullName>
    </submittedName>
</protein>
<reference evidence="2" key="2">
    <citation type="submission" date="2018-02" db="UniProtKB">
        <authorList>
            <consortium name="EnsemblPlants"/>
        </authorList>
    </citation>
    <scope>IDENTIFICATION</scope>
    <source>
        <strain evidence="2">Williams 82</strain>
    </source>
</reference>
<dbReference type="EMBL" id="CM000839">
    <property type="protein sequence ID" value="KRH53099.1"/>
    <property type="molecule type" value="Genomic_DNA"/>
</dbReference>
<evidence type="ECO:0000313" key="2">
    <source>
        <dbReference type="EnsemblPlants" id="KRH53099"/>
    </source>
</evidence>
<reference evidence="1 2" key="1">
    <citation type="journal article" date="2010" name="Nature">
        <title>Genome sequence of the palaeopolyploid soybean.</title>
        <authorList>
            <person name="Schmutz J."/>
            <person name="Cannon S.B."/>
            <person name="Schlueter J."/>
            <person name="Ma J."/>
            <person name="Mitros T."/>
            <person name="Nelson W."/>
            <person name="Hyten D.L."/>
            <person name="Song Q."/>
            <person name="Thelen J.J."/>
            <person name="Cheng J."/>
            <person name="Xu D."/>
            <person name="Hellsten U."/>
            <person name="May G.D."/>
            <person name="Yu Y."/>
            <person name="Sakurai T."/>
            <person name="Umezawa T."/>
            <person name="Bhattacharyya M.K."/>
            <person name="Sandhu D."/>
            <person name="Valliyodan B."/>
            <person name="Lindquist E."/>
            <person name="Peto M."/>
            <person name="Grant D."/>
            <person name="Shu S."/>
            <person name="Goodstein D."/>
            <person name="Barry K."/>
            <person name="Futrell-Griggs M."/>
            <person name="Abernathy B."/>
            <person name="Du J."/>
            <person name="Tian Z."/>
            <person name="Zhu L."/>
            <person name="Gill N."/>
            <person name="Joshi T."/>
            <person name="Libault M."/>
            <person name="Sethuraman A."/>
            <person name="Zhang X.-C."/>
            <person name="Shinozaki K."/>
            <person name="Nguyen H.T."/>
            <person name="Wing R.A."/>
            <person name="Cregan P."/>
            <person name="Specht J."/>
            <person name="Grimwood J."/>
            <person name="Rokhsar D."/>
            <person name="Stacey G."/>
            <person name="Shoemaker R.C."/>
            <person name="Jackson S.A."/>
        </authorList>
    </citation>
    <scope>NUCLEOTIDE SEQUENCE [LARGE SCALE GENOMIC DNA]</scope>
    <source>
        <strain evidence="2">cv. Williams 82</strain>
        <tissue evidence="1">Callus</tissue>
    </source>
</reference>
<dbReference type="EnsemblPlants" id="KRH53099">
    <property type="protein sequence ID" value="KRH53099"/>
    <property type="gene ID" value="GLYMA_06G105400"/>
</dbReference>
<sequence length="74" mass="8661">MQLHIARKFDNGKSKTLYLHDTISFLNFMLPSFIFDLHNQSKLSQPQTLIWPSSLRDKAWYIVADFVLFSGGWV</sequence>
<evidence type="ECO:0000313" key="3">
    <source>
        <dbReference type="Proteomes" id="UP000008827"/>
    </source>
</evidence>
<dbReference type="Gramene" id="KRH53099">
    <property type="protein sequence ID" value="KRH53099"/>
    <property type="gene ID" value="GLYMA_06G105400"/>
</dbReference>
<organism evidence="1">
    <name type="scientific">Glycine max</name>
    <name type="common">Soybean</name>
    <name type="synonym">Glycine hispida</name>
    <dbReference type="NCBI Taxonomy" id="3847"/>
    <lineage>
        <taxon>Eukaryota</taxon>
        <taxon>Viridiplantae</taxon>
        <taxon>Streptophyta</taxon>
        <taxon>Embryophyta</taxon>
        <taxon>Tracheophyta</taxon>
        <taxon>Spermatophyta</taxon>
        <taxon>Magnoliopsida</taxon>
        <taxon>eudicotyledons</taxon>
        <taxon>Gunneridae</taxon>
        <taxon>Pentapetalae</taxon>
        <taxon>rosids</taxon>
        <taxon>fabids</taxon>
        <taxon>Fabales</taxon>
        <taxon>Fabaceae</taxon>
        <taxon>Papilionoideae</taxon>
        <taxon>50 kb inversion clade</taxon>
        <taxon>NPAAA clade</taxon>
        <taxon>indigoferoid/millettioid clade</taxon>
        <taxon>Phaseoleae</taxon>
        <taxon>Glycine</taxon>
        <taxon>Glycine subgen. Soja</taxon>
    </lineage>
</organism>